<evidence type="ECO:0000256" key="5">
    <source>
        <dbReference type="ARBA" id="ARBA00046455"/>
    </source>
</evidence>
<comment type="subunit">
    <text evidence="5">Complex I is composed of 45 different subunits. This a component of the hydrophobic protein fraction. Interacts with BLOC1S1. Interacts with SLC2A4. Interacts with CLOCK. Interacts with RAB5IF.</text>
</comment>
<evidence type="ECO:0000313" key="8">
    <source>
        <dbReference type="Proteomes" id="UP000494165"/>
    </source>
</evidence>
<comment type="similarity">
    <text evidence="1">Belongs to the complex I NDUFA9 subunit family.</text>
</comment>
<feature type="domain" description="NAD-dependent epimerase/dehydratase" evidence="6">
    <location>
        <begin position="61"/>
        <end position="277"/>
    </location>
</feature>
<name>A0A8S1CUV0_9INSE</name>
<gene>
    <name evidence="7" type="ORF">CLODIP_2_CD14772</name>
</gene>
<evidence type="ECO:0000256" key="3">
    <source>
        <dbReference type="ARBA" id="ARBA00042000"/>
    </source>
</evidence>
<dbReference type="GO" id="GO:0005739">
    <property type="term" value="C:mitochondrion"/>
    <property type="evidence" value="ECO:0007669"/>
    <property type="project" value="TreeGrafter"/>
</dbReference>
<organism evidence="7 8">
    <name type="scientific">Cloeon dipterum</name>
    <dbReference type="NCBI Taxonomy" id="197152"/>
    <lineage>
        <taxon>Eukaryota</taxon>
        <taxon>Metazoa</taxon>
        <taxon>Ecdysozoa</taxon>
        <taxon>Arthropoda</taxon>
        <taxon>Hexapoda</taxon>
        <taxon>Insecta</taxon>
        <taxon>Pterygota</taxon>
        <taxon>Palaeoptera</taxon>
        <taxon>Ephemeroptera</taxon>
        <taxon>Pisciforma</taxon>
        <taxon>Baetidae</taxon>
        <taxon>Cloeon</taxon>
    </lineage>
</organism>
<dbReference type="PANTHER" id="PTHR12126">
    <property type="entry name" value="NADH-UBIQUINONE OXIDOREDUCTASE 39 KDA SUBUNIT-RELATED"/>
    <property type="match status" value="1"/>
</dbReference>
<dbReference type="OrthoDB" id="275457at2759"/>
<proteinExistence type="inferred from homology"/>
<reference evidence="7 8" key="1">
    <citation type="submission" date="2020-04" db="EMBL/GenBank/DDBJ databases">
        <authorList>
            <person name="Alioto T."/>
            <person name="Alioto T."/>
            <person name="Gomez Garrido J."/>
        </authorList>
    </citation>
    <scope>NUCLEOTIDE SEQUENCE [LARGE SCALE GENOMIC DNA]</scope>
</reference>
<evidence type="ECO:0000256" key="1">
    <source>
        <dbReference type="ARBA" id="ARBA00038501"/>
    </source>
</evidence>
<dbReference type="Proteomes" id="UP000494165">
    <property type="component" value="Unassembled WGS sequence"/>
</dbReference>
<dbReference type="InterPro" id="IPR051207">
    <property type="entry name" value="ComplexI_NDUFA9_subunit"/>
</dbReference>
<evidence type="ECO:0000259" key="6">
    <source>
        <dbReference type="Pfam" id="PF01370"/>
    </source>
</evidence>
<dbReference type="EMBL" id="CADEPI010000065">
    <property type="protein sequence ID" value="CAB3371752.1"/>
    <property type="molecule type" value="Genomic_DNA"/>
</dbReference>
<dbReference type="PROSITE" id="PS51257">
    <property type="entry name" value="PROKAR_LIPOPROTEIN"/>
    <property type="match status" value="1"/>
</dbReference>
<accession>A0A8S1CUV0</accession>
<dbReference type="InterPro" id="IPR036291">
    <property type="entry name" value="NAD(P)-bd_dom_sf"/>
</dbReference>
<dbReference type="GO" id="GO:0044877">
    <property type="term" value="F:protein-containing complex binding"/>
    <property type="evidence" value="ECO:0007669"/>
    <property type="project" value="TreeGrafter"/>
</dbReference>
<keyword evidence="8" id="KW-1185">Reference proteome</keyword>
<evidence type="ECO:0000313" key="7">
    <source>
        <dbReference type="EMBL" id="CAB3371752.1"/>
    </source>
</evidence>
<dbReference type="CDD" id="cd05271">
    <property type="entry name" value="NDUFA9_like_SDR_a"/>
    <property type="match status" value="1"/>
</dbReference>
<evidence type="ECO:0000256" key="4">
    <source>
        <dbReference type="ARBA" id="ARBA00043145"/>
    </source>
</evidence>
<dbReference type="Pfam" id="PF01370">
    <property type="entry name" value="Epimerase"/>
    <property type="match status" value="1"/>
</dbReference>
<sequence length="403" mass="45561">MASIARQLGVQSSRHHVVPAISTACVHAKYSTDVKPLSSTRLATMKKGTGGRSSFNGIVATVFGSTGFLGRYVCNKLGKIGSQLILPYRGDHYDALRLRLVGDLGQVLFMPYDIRDDASIKKAMKYSNVVINLVGRDWETKNFKFEDIYIDGPARIARLAKECGVEKLIHVSNISVSEHPEPLLLPNGSKILRTKFIGERLVRDIFPDAVVFRPSDIYGSEDRFLRSYANLWRRQFKAVPLWRSGEATIKQPVFVSDVAAGIVAAIKNPDTAGNTYYAVGPKRYQLSELVDWFFRVMRKGPDWGYVRYDMRFDPFFKLKVTLTEKICPGWPIAGLSWEKLEKDHVTDVVPYGFPTLEDLGVNLTHMEDQVPWELKPFRANAYYDEELGEFEKPAPPKFIPTTI</sequence>
<dbReference type="SUPFAM" id="SSF51735">
    <property type="entry name" value="NAD(P)-binding Rossmann-fold domains"/>
    <property type="match status" value="1"/>
</dbReference>
<dbReference type="AlphaFoldDB" id="A0A8S1CUV0"/>
<evidence type="ECO:0000256" key="2">
    <source>
        <dbReference type="ARBA" id="ARBA00040720"/>
    </source>
</evidence>
<dbReference type="InterPro" id="IPR001509">
    <property type="entry name" value="Epimerase_deHydtase"/>
</dbReference>
<dbReference type="PANTHER" id="PTHR12126:SF11">
    <property type="entry name" value="NADH DEHYDROGENASE [UBIQUINONE] 1 ALPHA SUBCOMPLEX SUBUNIT 9, MITOCHONDRIAL"/>
    <property type="match status" value="1"/>
</dbReference>
<dbReference type="Gene3D" id="3.40.50.720">
    <property type="entry name" value="NAD(P)-binding Rossmann-like Domain"/>
    <property type="match status" value="1"/>
</dbReference>
<comment type="caution">
    <text evidence="7">The sequence shown here is derived from an EMBL/GenBank/DDBJ whole genome shotgun (WGS) entry which is preliminary data.</text>
</comment>
<protein>
    <recommendedName>
        <fullName evidence="2">NADH dehydrogenase [ubiquinone] 1 alpha subcomplex subunit 9, mitochondrial</fullName>
    </recommendedName>
    <alternativeName>
        <fullName evidence="4">Complex I-39kD</fullName>
    </alternativeName>
    <alternativeName>
        <fullName evidence="3">NADH-ubiquinone oxidoreductase 39 kDa subunit</fullName>
    </alternativeName>
</protein>